<dbReference type="Pfam" id="PF11181">
    <property type="entry name" value="YflT"/>
    <property type="match status" value="1"/>
</dbReference>
<dbReference type="Proteomes" id="UP000184206">
    <property type="component" value="Unassembled WGS sequence"/>
</dbReference>
<accession>A0A1M7IJ20</accession>
<organism evidence="2 3">
    <name type="scientific">Lacicoccus alkaliphilus DSM 16010</name>
    <dbReference type="NCBI Taxonomy" id="1123231"/>
    <lineage>
        <taxon>Bacteria</taxon>
        <taxon>Bacillati</taxon>
        <taxon>Bacillota</taxon>
        <taxon>Bacilli</taxon>
        <taxon>Bacillales</taxon>
        <taxon>Salinicoccaceae</taxon>
        <taxon>Lacicoccus</taxon>
    </lineage>
</organism>
<name>A0A1M7IJ20_9BACL</name>
<dbReference type="STRING" id="1123231.SAMN02745189_02107"/>
<feature type="domain" description="General stress protein 17M-like" evidence="1">
    <location>
        <begin position="4"/>
        <end position="100"/>
    </location>
</feature>
<dbReference type="AlphaFoldDB" id="A0A1M7IJ20"/>
<protein>
    <submittedName>
        <fullName evidence="2">Heat induced stress protein YflT</fullName>
    </submittedName>
</protein>
<dbReference type="OrthoDB" id="2353304at2"/>
<proteinExistence type="predicted"/>
<evidence type="ECO:0000259" key="1">
    <source>
        <dbReference type="Pfam" id="PF11181"/>
    </source>
</evidence>
<evidence type="ECO:0000313" key="3">
    <source>
        <dbReference type="Proteomes" id="UP000184206"/>
    </source>
</evidence>
<keyword evidence="3" id="KW-1185">Reference proteome</keyword>
<dbReference type="EMBL" id="FRCF01000010">
    <property type="protein sequence ID" value="SHM40573.1"/>
    <property type="molecule type" value="Genomic_DNA"/>
</dbReference>
<sequence length="117" mass="13032">MAKPFIKGYKDDEELQDHIKKLKTKDVSKEDIYVISHDDERTKRIAKNADASIIGAGEMGVTDAVKGTFTKKGDKLRNQLESVGFSESEAEDYEAEMDKGTVFLVVANTDNVDDMLV</sequence>
<evidence type="ECO:0000313" key="2">
    <source>
        <dbReference type="EMBL" id="SHM40573.1"/>
    </source>
</evidence>
<gene>
    <name evidence="2" type="ORF">SAMN02745189_02107</name>
</gene>
<reference evidence="2 3" key="1">
    <citation type="submission" date="2016-11" db="EMBL/GenBank/DDBJ databases">
        <authorList>
            <person name="Jaros S."/>
            <person name="Januszkiewicz K."/>
            <person name="Wedrychowicz H."/>
        </authorList>
    </citation>
    <scope>NUCLEOTIDE SEQUENCE [LARGE SCALE GENOMIC DNA]</scope>
    <source>
        <strain evidence="2 3">DSM 16010</strain>
    </source>
</reference>
<dbReference type="InterPro" id="IPR025889">
    <property type="entry name" value="GSP17M-like_dom"/>
</dbReference>
<dbReference type="RefSeq" id="WP_072710532.1">
    <property type="nucleotide sequence ID" value="NZ_FRCF01000010.1"/>
</dbReference>